<evidence type="ECO:0000256" key="2">
    <source>
        <dbReference type="SAM" id="SignalP"/>
    </source>
</evidence>
<reference evidence="4 5" key="1">
    <citation type="submission" date="2016-10" db="EMBL/GenBank/DDBJ databases">
        <authorList>
            <person name="de Groot N.N."/>
        </authorList>
    </citation>
    <scope>NUCLEOTIDE SEQUENCE [LARGE SCALE GENOMIC DNA]</scope>
    <source>
        <strain evidence="5">P4B,CCM 7963,CECT 7998,DSM 25260,IBRC-M 10614,KCTC 13821</strain>
    </source>
</reference>
<dbReference type="OrthoDB" id="2161905at2"/>
<feature type="compositionally biased region" description="Acidic residues" evidence="1">
    <location>
        <begin position="193"/>
        <end position="204"/>
    </location>
</feature>
<evidence type="ECO:0000259" key="3">
    <source>
        <dbReference type="Pfam" id="PF15607"/>
    </source>
</evidence>
<name>A0A1G8RCV9_9BACI</name>
<dbReference type="EMBL" id="FNDU01000026">
    <property type="protein sequence ID" value="SDJ14832.1"/>
    <property type="molecule type" value="Genomic_DNA"/>
</dbReference>
<feature type="signal peptide" evidence="2">
    <location>
        <begin position="1"/>
        <end position="23"/>
    </location>
</feature>
<evidence type="ECO:0000256" key="1">
    <source>
        <dbReference type="SAM" id="MobiDB-lite"/>
    </source>
</evidence>
<feature type="region of interest" description="Disordered" evidence="1">
    <location>
        <begin position="187"/>
        <end position="211"/>
    </location>
</feature>
<keyword evidence="2" id="KW-0732">Signal</keyword>
<proteinExistence type="predicted"/>
<gene>
    <name evidence="4" type="ORF">SAMN05216352_12627</name>
</gene>
<protein>
    <submittedName>
        <fullName evidence="4">Toxin 44</fullName>
    </submittedName>
</protein>
<organism evidence="4 5">
    <name type="scientific">Alteribacillus bidgolensis</name>
    <dbReference type="NCBI Taxonomy" id="930129"/>
    <lineage>
        <taxon>Bacteria</taxon>
        <taxon>Bacillati</taxon>
        <taxon>Bacillota</taxon>
        <taxon>Bacilli</taxon>
        <taxon>Bacillales</taxon>
        <taxon>Bacillaceae</taxon>
        <taxon>Alteribacillus</taxon>
    </lineage>
</organism>
<evidence type="ECO:0000313" key="5">
    <source>
        <dbReference type="Proteomes" id="UP000199017"/>
    </source>
</evidence>
<dbReference type="Proteomes" id="UP000199017">
    <property type="component" value="Unassembled WGS sequence"/>
</dbReference>
<dbReference type="AlphaFoldDB" id="A0A1G8RCV9"/>
<keyword evidence="5" id="KW-1185">Reference proteome</keyword>
<accession>A0A1G8RCV9</accession>
<dbReference type="InterPro" id="IPR028946">
    <property type="entry name" value="Ntox44"/>
</dbReference>
<dbReference type="Pfam" id="PF15607">
    <property type="entry name" value="Ntox44"/>
    <property type="match status" value="1"/>
</dbReference>
<feature type="chain" id="PRO_5011574882" evidence="2">
    <location>
        <begin position="24"/>
        <end position="211"/>
    </location>
</feature>
<feature type="domain" description="Bacterial toxin 44" evidence="3">
    <location>
        <begin position="65"/>
        <end position="154"/>
    </location>
</feature>
<evidence type="ECO:0000313" key="4">
    <source>
        <dbReference type="EMBL" id="SDJ14832.1"/>
    </source>
</evidence>
<sequence length="211" mass="23678">MKKLFSTLLGVGILIGFSSNTDAATDITSSFSQTTLENAAVIAYYAYNEKEYGSTYPLGTGEFFAEKVRSGGDWDYKRTYLGSFTFDGKTVDGEYLGNMHYGYTGRAAGFSSALLRTAAGAYQIYSGTSYLGWYKSYFDDPDDQEAINDGISYWNLNTLPISSFSQTNTYTIMNEGENPLFDHLTEEKKDEIESQVEEDVEELEENNHEQR</sequence>
<dbReference type="RefSeq" id="WP_091588223.1">
    <property type="nucleotide sequence ID" value="NZ_FNDU01000026.1"/>
</dbReference>